<dbReference type="PANTHER" id="PTHR31362">
    <property type="entry name" value="GLYCOSYLTRANSFERASE STELLO1-RELATED"/>
    <property type="match status" value="1"/>
</dbReference>
<evidence type="ECO:0000313" key="3">
    <source>
        <dbReference type="Proteomes" id="UP001141253"/>
    </source>
</evidence>
<comment type="caution">
    <text evidence="2">The sequence shown here is derived from an EMBL/GenBank/DDBJ whole genome shotgun (WGS) entry which is preliminary data.</text>
</comment>
<organism evidence="2 3">
    <name type="scientific">Salix suchowensis</name>
    <dbReference type="NCBI Taxonomy" id="1278906"/>
    <lineage>
        <taxon>Eukaryota</taxon>
        <taxon>Viridiplantae</taxon>
        <taxon>Streptophyta</taxon>
        <taxon>Embryophyta</taxon>
        <taxon>Tracheophyta</taxon>
        <taxon>Spermatophyta</taxon>
        <taxon>Magnoliopsida</taxon>
        <taxon>eudicotyledons</taxon>
        <taxon>Gunneridae</taxon>
        <taxon>Pentapetalae</taxon>
        <taxon>rosids</taxon>
        <taxon>fabids</taxon>
        <taxon>Malpighiales</taxon>
        <taxon>Salicaceae</taxon>
        <taxon>Saliceae</taxon>
        <taxon>Salix</taxon>
    </lineage>
</organism>
<name>A0ABQ9BAD9_9ROSI</name>
<keyword evidence="1" id="KW-1133">Transmembrane helix</keyword>
<accession>A0ABQ9BAD9</accession>
<protein>
    <submittedName>
        <fullName evidence="2">Uncharacterized protein</fullName>
    </submittedName>
</protein>
<feature type="transmembrane region" description="Helical" evidence="1">
    <location>
        <begin position="51"/>
        <end position="71"/>
    </location>
</feature>
<keyword evidence="3" id="KW-1185">Reference proteome</keyword>
<reference evidence="2" key="1">
    <citation type="submission" date="2022-10" db="EMBL/GenBank/DDBJ databases">
        <authorList>
            <person name="Hyden B.L."/>
            <person name="Feng K."/>
            <person name="Yates T."/>
            <person name="Jawdy S."/>
            <person name="Smart L.B."/>
            <person name="Muchero W."/>
        </authorList>
    </citation>
    <scope>NUCLEOTIDE SEQUENCE</scope>
    <source>
        <tissue evidence="2">Shoot tip</tissue>
    </source>
</reference>
<gene>
    <name evidence="2" type="ORF">OIU77_029763</name>
</gene>
<dbReference type="InterPro" id="IPR005049">
    <property type="entry name" value="STL-like"/>
</dbReference>
<dbReference type="PANTHER" id="PTHR31362:SF0">
    <property type="entry name" value="EXOSTOSIN DOMAIN-CONTAINING PROTEIN-RELATED"/>
    <property type="match status" value="1"/>
</dbReference>
<reference evidence="2" key="2">
    <citation type="journal article" date="2023" name="Int. J. Mol. Sci.">
        <title>De Novo Assembly and Annotation of 11 Diverse Shrub Willow (Salix) Genomes Reveals Novel Gene Organization in Sex-Linked Regions.</title>
        <authorList>
            <person name="Hyden B."/>
            <person name="Feng K."/>
            <person name="Yates T.B."/>
            <person name="Jawdy S."/>
            <person name="Cereghino C."/>
            <person name="Smart L.B."/>
            <person name="Muchero W."/>
        </authorList>
    </citation>
    <scope>NUCLEOTIDE SEQUENCE</scope>
    <source>
        <tissue evidence="2">Shoot tip</tissue>
    </source>
</reference>
<proteinExistence type="predicted"/>
<sequence length="203" mass="22875">MLVQDRVTTNPNPKSPKSKIRAAINNHHHDLHHRFSESKSLDFSTWVSENFYKVVTITVLIATVAAIVFLWSTEKWIVVSVSHYPSDSLKKLVRIKGWQLLAIGNSRTPNDWSLKGAIYLSLEQQATLGFRVSGYLPFDSYLRKTVGYLFAIQHGAKKIFDADDRGEVIDGDLGKHFDVELIGGGRLGKSLYCNIAMRMRIGV</sequence>
<dbReference type="Proteomes" id="UP001141253">
    <property type="component" value="Chromosome 6"/>
</dbReference>
<evidence type="ECO:0000313" key="2">
    <source>
        <dbReference type="EMBL" id="KAJ6380930.1"/>
    </source>
</evidence>
<keyword evidence="1" id="KW-0812">Transmembrane</keyword>
<keyword evidence="1" id="KW-0472">Membrane</keyword>
<dbReference type="EMBL" id="JAPFFI010000009">
    <property type="protein sequence ID" value="KAJ6380930.1"/>
    <property type="molecule type" value="Genomic_DNA"/>
</dbReference>
<evidence type="ECO:0000256" key="1">
    <source>
        <dbReference type="SAM" id="Phobius"/>
    </source>
</evidence>